<dbReference type="EMBL" id="BPQJ01000011">
    <property type="protein sequence ID" value="GJD62587.1"/>
    <property type="molecule type" value="Genomic_DNA"/>
</dbReference>
<reference evidence="4" key="1">
    <citation type="journal article" date="2016" name="Front. Microbiol.">
        <title>Genome Sequence of the Piezophilic, Mesophilic Sulfate-Reducing Bacterium Desulfovibrio indicus J2T.</title>
        <authorList>
            <person name="Cao J."/>
            <person name="Maignien L."/>
            <person name="Shao Z."/>
            <person name="Alain K."/>
            <person name="Jebbar M."/>
        </authorList>
    </citation>
    <scope>NUCLEOTIDE SEQUENCE</scope>
    <source>
        <strain evidence="4">JCM 32048</strain>
    </source>
</reference>
<name>A0AA37M4L5_9HYPH</name>
<accession>A0AA37M4L5</accession>
<dbReference type="InterPro" id="IPR016181">
    <property type="entry name" value="Acyl_CoA_acyltransferase"/>
</dbReference>
<organism evidence="4 5">
    <name type="scientific">Methylobacterium frigidaeris</name>
    <dbReference type="NCBI Taxonomy" id="2038277"/>
    <lineage>
        <taxon>Bacteria</taxon>
        <taxon>Pseudomonadati</taxon>
        <taxon>Pseudomonadota</taxon>
        <taxon>Alphaproteobacteria</taxon>
        <taxon>Hyphomicrobiales</taxon>
        <taxon>Methylobacteriaceae</taxon>
        <taxon>Methylobacterium</taxon>
    </lineage>
</organism>
<protein>
    <submittedName>
        <fullName evidence="4">N-acetyltransferase YsnE</fullName>
    </submittedName>
</protein>
<dbReference type="AlphaFoldDB" id="A0AA37M4L5"/>
<evidence type="ECO:0000313" key="4">
    <source>
        <dbReference type="EMBL" id="GJD62587.1"/>
    </source>
</evidence>
<keyword evidence="2" id="KW-0012">Acyltransferase</keyword>
<feature type="domain" description="N-acetyltransferase" evidence="3">
    <location>
        <begin position="11"/>
        <end position="159"/>
    </location>
</feature>
<dbReference type="Gene3D" id="3.40.630.30">
    <property type="match status" value="1"/>
</dbReference>
<evidence type="ECO:0000313" key="5">
    <source>
        <dbReference type="Proteomes" id="UP001055286"/>
    </source>
</evidence>
<keyword evidence="1" id="KW-0808">Transferase</keyword>
<dbReference type="PANTHER" id="PTHR43877:SF2">
    <property type="entry name" value="AMINOALKYLPHOSPHONATE N-ACETYLTRANSFERASE-RELATED"/>
    <property type="match status" value="1"/>
</dbReference>
<dbReference type="PANTHER" id="PTHR43877">
    <property type="entry name" value="AMINOALKYLPHOSPHONATE N-ACETYLTRANSFERASE-RELATED-RELATED"/>
    <property type="match status" value="1"/>
</dbReference>
<dbReference type="CDD" id="cd04301">
    <property type="entry name" value="NAT_SF"/>
    <property type="match status" value="1"/>
</dbReference>
<evidence type="ECO:0000256" key="2">
    <source>
        <dbReference type="ARBA" id="ARBA00023315"/>
    </source>
</evidence>
<evidence type="ECO:0000259" key="3">
    <source>
        <dbReference type="PROSITE" id="PS51186"/>
    </source>
</evidence>
<dbReference type="Pfam" id="PF00583">
    <property type="entry name" value="Acetyltransf_1"/>
    <property type="match status" value="1"/>
</dbReference>
<dbReference type="SUPFAM" id="SSF55729">
    <property type="entry name" value="Acyl-CoA N-acyltransferases (Nat)"/>
    <property type="match status" value="1"/>
</dbReference>
<keyword evidence="5" id="KW-1185">Reference proteome</keyword>
<dbReference type="Proteomes" id="UP001055286">
    <property type="component" value="Unassembled WGS sequence"/>
</dbReference>
<gene>
    <name evidence="4" type="primary">ysnE</name>
    <name evidence="4" type="ORF">MPEAHAMD_2740</name>
</gene>
<evidence type="ECO:0000256" key="1">
    <source>
        <dbReference type="ARBA" id="ARBA00022679"/>
    </source>
</evidence>
<dbReference type="GO" id="GO:0016747">
    <property type="term" value="F:acyltransferase activity, transferring groups other than amino-acyl groups"/>
    <property type="evidence" value="ECO:0007669"/>
    <property type="project" value="InterPro"/>
</dbReference>
<dbReference type="InterPro" id="IPR000182">
    <property type="entry name" value="GNAT_dom"/>
</dbReference>
<dbReference type="PROSITE" id="PS51186">
    <property type="entry name" value="GNAT"/>
    <property type="match status" value="1"/>
</dbReference>
<sequence>MNRDLIPPLAVSIRQEDPGRPDIVRMLRDGEAHSAALYPAESNHHLPLEDLRKPNVRFLVARDAEGRAVATGALVLCGDWAEIKRMWVEDHARGRGVSRRILETLIDEARRAGIGVLRLETGVVSHAALALYERTGFVRRGPFAGYAEDPLSVFMERIW</sequence>
<comment type="caution">
    <text evidence="4">The sequence shown here is derived from an EMBL/GenBank/DDBJ whole genome shotgun (WGS) entry which is preliminary data.</text>
</comment>
<proteinExistence type="predicted"/>
<dbReference type="InterPro" id="IPR050832">
    <property type="entry name" value="Bact_Acetyltransf"/>
</dbReference>
<reference evidence="4" key="2">
    <citation type="submission" date="2021-08" db="EMBL/GenBank/DDBJ databases">
        <authorList>
            <person name="Tani A."/>
            <person name="Ola A."/>
            <person name="Ogura Y."/>
            <person name="Katsura K."/>
            <person name="Hayashi T."/>
        </authorList>
    </citation>
    <scope>NUCLEOTIDE SEQUENCE</scope>
    <source>
        <strain evidence="4">JCM 32048</strain>
    </source>
</reference>